<dbReference type="GeneID" id="25568157"/>
<sequence length="372" mass="39059">MFLVVAPLKTYTGQPQSQIGLISAHALPPAIALRRVDYLRALMPSAHTASSANSSNDEMETLQMLLTSLLALALLAGFTLGTASKLLLGATFPSWLLLSCLLQGLLLLGGYAAITRLARFVASPTAAVFGRSTGDEALVQLVVVCWLVAAMLTVFGVALRLDAPPSPAVAWSTVLRPLSWAHTMTALAPVIRLVLHESDTAVLSPARLAWLYLGAPLTLHLPLYVFLSGLATNLDASTRSCLSVAAPLLAIECGAGCLLLLHALYGRGTTLVKFTAYLVDRGAVLRGLPDVHAERRGAVTRIATGLACLILGQLVFCHAIDGTPPLPAFMAAWIPSPHMLIIAGLALALAALTRTLSSLCSTISALSTMIHP</sequence>
<feature type="transmembrane region" description="Helical" evidence="1">
    <location>
        <begin position="298"/>
        <end position="316"/>
    </location>
</feature>
<dbReference type="RefSeq" id="XP_013754102.1">
    <property type="nucleotide sequence ID" value="XM_013898648.1"/>
</dbReference>
<feature type="transmembrane region" description="Helical" evidence="1">
    <location>
        <begin position="244"/>
        <end position="265"/>
    </location>
</feature>
<proteinExistence type="predicted"/>
<reference evidence="2 3" key="1">
    <citation type="submission" date="2010-05" db="EMBL/GenBank/DDBJ databases">
        <title>The Genome Sequence of Thecamonas trahens ATCC 50062.</title>
        <authorList>
            <consortium name="The Broad Institute Genome Sequencing Platform"/>
            <person name="Russ C."/>
            <person name="Cuomo C."/>
            <person name="Shea T."/>
            <person name="Young S.K."/>
            <person name="Zeng Q."/>
            <person name="Koehrsen M."/>
            <person name="Haas B."/>
            <person name="Borodovsky M."/>
            <person name="Guigo R."/>
            <person name="Alvarado L."/>
            <person name="Berlin A."/>
            <person name="Bochicchio J."/>
            <person name="Borenstein D."/>
            <person name="Chapman S."/>
            <person name="Chen Z."/>
            <person name="Freedman E."/>
            <person name="Gellesch M."/>
            <person name="Goldberg J."/>
            <person name="Griggs A."/>
            <person name="Gujja S."/>
            <person name="Heilman E."/>
            <person name="Heiman D."/>
            <person name="Hepburn T."/>
            <person name="Howarth C."/>
            <person name="Jen D."/>
            <person name="Larson L."/>
            <person name="Mehta T."/>
            <person name="Park D."/>
            <person name="Pearson M."/>
            <person name="Roberts A."/>
            <person name="Saif S."/>
            <person name="Shenoy N."/>
            <person name="Sisk P."/>
            <person name="Stolte C."/>
            <person name="Sykes S."/>
            <person name="Thomson T."/>
            <person name="Walk T."/>
            <person name="White J."/>
            <person name="Yandava C."/>
            <person name="Burger G."/>
            <person name="Gray M.W."/>
            <person name="Holland P.W.H."/>
            <person name="King N."/>
            <person name="Lang F.B.F."/>
            <person name="Roger A.J."/>
            <person name="Ruiz-Trillo I."/>
            <person name="Lander E."/>
            <person name="Nusbaum C."/>
        </authorList>
    </citation>
    <scope>NUCLEOTIDE SEQUENCE [LARGE SCALE GENOMIC DNA]</scope>
    <source>
        <strain evidence="2 3">ATCC 50062</strain>
    </source>
</reference>
<evidence type="ECO:0000313" key="2">
    <source>
        <dbReference type="EMBL" id="KNC54093.1"/>
    </source>
</evidence>
<keyword evidence="1" id="KW-0812">Transmembrane</keyword>
<dbReference type="Proteomes" id="UP000054408">
    <property type="component" value="Unassembled WGS sequence"/>
</dbReference>
<feature type="transmembrane region" description="Helical" evidence="1">
    <location>
        <begin position="138"/>
        <end position="159"/>
    </location>
</feature>
<keyword evidence="1" id="KW-0472">Membrane</keyword>
<gene>
    <name evidence="2" type="ORF">AMSG_09758</name>
</gene>
<name>A0A0L0DRP7_THETB</name>
<feature type="transmembrane region" description="Helical" evidence="1">
    <location>
        <begin position="208"/>
        <end position="232"/>
    </location>
</feature>
<feature type="transmembrane region" description="Helical" evidence="1">
    <location>
        <begin position="95"/>
        <end position="117"/>
    </location>
</feature>
<protein>
    <submittedName>
        <fullName evidence="2">Uncharacterized protein</fullName>
    </submittedName>
</protein>
<dbReference type="EMBL" id="GL349485">
    <property type="protein sequence ID" value="KNC54093.1"/>
    <property type="molecule type" value="Genomic_DNA"/>
</dbReference>
<keyword evidence="1" id="KW-1133">Transmembrane helix</keyword>
<keyword evidence="3" id="KW-1185">Reference proteome</keyword>
<evidence type="ECO:0000256" key="1">
    <source>
        <dbReference type="SAM" id="Phobius"/>
    </source>
</evidence>
<feature type="transmembrane region" description="Helical" evidence="1">
    <location>
        <begin position="328"/>
        <end position="352"/>
    </location>
</feature>
<feature type="transmembrane region" description="Helical" evidence="1">
    <location>
        <begin position="64"/>
        <end position="83"/>
    </location>
</feature>
<organism evidence="2 3">
    <name type="scientific">Thecamonas trahens ATCC 50062</name>
    <dbReference type="NCBI Taxonomy" id="461836"/>
    <lineage>
        <taxon>Eukaryota</taxon>
        <taxon>Apusozoa</taxon>
        <taxon>Apusomonadida</taxon>
        <taxon>Apusomonadidae</taxon>
        <taxon>Thecamonas</taxon>
    </lineage>
</organism>
<evidence type="ECO:0000313" key="3">
    <source>
        <dbReference type="Proteomes" id="UP000054408"/>
    </source>
</evidence>
<accession>A0A0L0DRP7</accession>
<dbReference type="AlphaFoldDB" id="A0A0L0DRP7"/>